<reference evidence="4 6" key="1">
    <citation type="submission" date="2020-07" db="EMBL/GenBank/DDBJ databases">
        <authorList>
            <person name="Pothier F. J."/>
        </authorList>
    </citation>
    <scope>NUCLEOTIDE SEQUENCE [LARGE SCALE GENOMIC DNA]</scope>
    <source>
        <strain evidence="4 6">CFBP 498</strain>
    </source>
</reference>
<evidence type="ECO:0000256" key="1">
    <source>
        <dbReference type="ARBA" id="ARBA00010515"/>
    </source>
</evidence>
<reference evidence="5 7" key="2">
    <citation type="submission" date="2023-10" db="EMBL/GenBank/DDBJ databases">
        <title>A new tool for lettuce pathogen research.</title>
        <authorList>
            <person name="Horton K.N."/>
            <person name="Cseke L.J."/>
            <person name="Badiwe M."/>
            <person name="Tesfaye D."/>
            <person name="Klein A."/>
            <person name="Su J."/>
            <person name="Potnis N."/>
            <person name="Gassmann W."/>
        </authorList>
    </citation>
    <scope>NUCLEOTIDE SEQUENCE [LARGE SCALE GENOMIC DNA]</scope>
    <source>
        <strain evidence="5 7">JSKH1901</strain>
    </source>
</reference>
<evidence type="ECO:0000256" key="2">
    <source>
        <dbReference type="ARBA" id="ARBA00022801"/>
    </source>
</evidence>
<evidence type="ECO:0000313" key="5">
    <source>
        <dbReference type="EMBL" id="MDV7249351.1"/>
    </source>
</evidence>
<evidence type="ECO:0000313" key="7">
    <source>
        <dbReference type="Proteomes" id="UP001187425"/>
    </source>
</evidence>
<dbReference type="PANTHER" id="PTHR48081:SF8">
    <property type="entry name" value="ALPHA_BETA HYDROLASE FOLD-3 DOMAIN-CONTAINING PROTEIN-RELATED"/>
    <property type="match status" value="1"/>
</dbReference>
<proteinExistence type="inferred from homology"/>
<dbReference type="Pfam" id="PF07859">
    <property type="entry name" value="Abhydrolase_3"/>
    <property type="match status" value="1"/>
</dbReference>
<dbReference type="GO" id="GO:0016787">
    <property type="term" value="F:hydrolase activity"/>
    <property type="evidence" value="ECO:0007669"/>
    <property type="project" value="UniProtKB-KW"/>
</dbReference>
<evidence type="ECO:0000313" key="6">
    <source>
        <dbReference type="Proteomes" id="UP000515406"/>
    </source>
</evidence>
<dbReference type="PANTHER" id="PTHR48081">
    <property type="entry name" value="AB HYDROLASE SUPERFAMILY PROTEIN C4A8.06C"/>
    <property type="match status" value="1"/>
</dbReference>
<dbReference type="Proteomes" id="UP001187425">
    <property type="component" value="Unassembled WGS sequence"/>
</dbReference>
<dbReference type="AlphaFoldDB" id="A0A6V7BHM6"/>
<dbReference type="InterPro" id="IPR029058">
    <property type="entry name" value="AB_hydrolase_fold"/>
</dbReference>
<dbReference type="SUPFAM" id="SSF53474">
    <property type="entry name" value="alpha/beta-Hydrolases"/>
    <property type="match status" value="1"/>
</dbReference>
<dbReference type="Gene3D" id="3.40.50.1820">
    <property type="entry name" value="alpha/beta hydrolase"/>
    <property type="match status" value="1"/>
</dbReference>
<organism evidence="4 6">
    <name type="scientific">Xanthomonas hortorum pv. vitians</name>
    <dbReference type="NCBI Taxonomy" id="83224"/>
    <lineage>
        <taxon>Bacteria</taxon>
        <taxon>Pseudomonadati</taxon>
        <taxon>Pseudomonadota</taxon>
        <taxon>Gammaproteobacteria</taxon>
        <taxon>Lysobacterales</taxon>
        <taxon>Lysobacteraceae</taxon>
        <taxon>Xanthomonas</taxon>
    </lineage>
</organism>
<dbReference type="Proteomes" id="UP000515406">
    <property type="component" value="Chromosome"/>
</dbReference>
<dbReference type="InterPro" id="IPR013094">
    <property type="entry name" value="AB_hydrolase_3"/>
</dbReference>
<feature type="domain" description="Alpha/beta hydrolase fold-3" evidence="3">
    <location>
        <begin position="82"/>
        <end position="289"/>
    </location>
</feature>
<evidence type="ECO:0000313" key="4">
    <source>
        <dbReference type="EMBL" id="CAD0301763.1"/>
    </source>
</evidence>
<dbReference type="FunFam" id="3.40.50.1820:FF:000089">
    <property type="entry name" value="Alpha/beta hydrolase"/>
    <property type="match status" value="1"/>
</dbReference>
<evidence type="ECO:0000259" key="3">
    <source>
        <dbReference type="Pfam" id="PF07859"/>
    </source>
</evidence>
<sequence>MSFDPDVVRLFAQLQQSGQPAMDTLPIEGARAMMRALGTQLGFPRVEMAQVRDLHADTAAGPVRLRLYRPSDLAPGPAPTCLFVHGGGGVVGDLDSHDDVCRQLAARAGCQLLAVDYRLAPEHPAPAGVEDVIATLQWLVAQPDAVGADVQRLAIAGDSIGGAMAAAAALAARDAGIALRCQVLVYPLTDAREDTGVYPSRSHNAGLPPLTAEAVRFFNRHLLPDLAIAQDWRVSPMLVPDVACVAPALIVVGDRDMLCDEGRAYAERLRAAGVEVTLHSFPGMIHGFINMGGVLRAADETLALAALVLRQRLLPAIGRWASD</sequence>
<keyword evidence="2 5" id="KW-0378">Hydrolase</keyword>
<dbReference type="RefSeq" id="WP_074058464.1">
    <property type="nucleotide sequence ID" value="NZ_CP060399.1"/>
</dbReference>
<comment type="similarity">
    <text evidence="1">Belongs to the 'GDXG' lipolytic enzyme family.</text>
</comment>
<name>A0A6V7BHM6_9XANT</name>
<protein>
    <submittedName>
        <fullName evidence="5">Alpha/beta hydrolase</fullName>
    </submittedName>
    <submittedName>
        <fullName evidence="4">Carboxylesterase NlhH</fullName>
    </submittedName>
</protein>
<gene>
    <name evidence="4" type="primary">nlhH</name>
    <name evidence="4" type="ORF">CFBP498_03060</name>
    <name evidence="5" type="ORF">R4K57_13200</name>
</gene>
<dbReference type="GeneID" id="55514413"/>
<keyword evidence="6" id="KW-1185">Reference proteome</keyword>
<dbReference type="EMBL" id="JAWMQI010000047">
    <property type="protein sequence ID" value="MDV7249351.1"/>
    <property type="molecule type" value="Genomic_DNA"/>
</dbReference>
<accession>A0A6V7BHM6</accession>
<dbReference type="InterPro" id="IPR050300">
    <property type="entry name" value="GDXG_lipolytic_enzyme"/>
</dbReference>
<dbReference type="EMBL" id="LR828257">
    <property type="protein sequence ID" value="CAD0301763.1"/>
    <property type="molecule type" value="Genomic_DNA"/>
</dbReference>
<dbReference type="EMBL" id="LR828257">
    <property type="protein sequence ID" value="CAD0301770.1"/>
    <property type="molecule type" value="Genomic_DNA"/>
</dbReference>